<dbReference type="GO" id="GO:0016758">
    <property type="term" value="F:hexosyltransferase activity"/>
    <property type="evidence" value="ECO:0007669"/>
    <property type="project" value="InterPro"/>
</dbReference>
<dbReference type="InterPro" id="IPR002659">
    <property type="entry name" value="Glyco_trans_31"/>
</dbReference>
<accession>A0A7R8WPG3</accession>
<keyword evidence="3 10" id="KW-0328">Glycosyltransferase</keyword>
<evidence type="ECO:0000313" key="11">
    <source>
        <dbReference type="EMBL" id="CAD7234714.1"/>
    </source>
</evidence>
<keyword evidence="9 10" id="KW-0472">Membrane</keyword>
<dbReference type="EC" id="2.4.1.-" evidence="10"/>
<feature type="transmembrane region" description="Helical" evidence="10">
    <location>
        <begin position="20"/>
        <end position="40"/>
    </location>
</feature>
<comment type="subcellular location">
    <subcellularLocation>
        <location evidence="1 10">Golgi apparatus membrane</location>
        <topology evidence="1 10">Single-pass type II membrane protein</topology>
    </subcellularLocation>
</comment>
<dbReference type="Pfam" id="PF01762">
    <property type="entry name" value="Galactosyl_T"/>
    <property type="match status" value="1"/>
</dbReference>
<keyword evidence="6 10" id="KW-0735">Signal-anchor</keyword>
<evidence type="ECO:0000256" key="8">
    <source>
        <dbReference type="ARBA" id="ARBA00023034"/>
    </source>
</evidence>
<comment type="similarity">
    <text evidence="2 10">Belongs to the glycosyltransferase 31 family.</text>
</comment>
<dbReference type="GO" id="GO:0006493">
    <property type="term" value="P:protein O-linked glycosylation"/>
    <property type="evidence" value="ECO:0007669"/>
    <property type="project" value="TreeGrafter"/>
</dbReference>
<keyword evidence="4" id="KW-0808">Transferase</keyword>
<keyword evidence="7 10" id="KW-1133">Transmembrane helix</keyword>
<evidence type="ECO:0000256" key="4">
    <source>
        <dbReference type="ARBA" id="ARBA00022679"/>
    </source>
</evidence>
<evidence type="ECO:0000256" key="2">
    <source>
        <dbReference type="ARBA" id="ARBA00008661"/>
    </source>
</evidence>
<proteinExistence type="inferred from homology"/>
<organism evidence="11">
    <name type="scientific">Cyprideis torosa</name>
    <dbReference type="NCBI Taxonomy" id="163714"/>
    <lineage>
        <taxon>Eukaryota</taxon>
        <taxon>Metazoa</taxon>
        <taxon>Ecdysozoa</taxon>
        <taxon>Arthropoda</taxon>
        <taxon>Crustacea</taxon>
        <taxon>Oligostraca</taxon>
        <taxon>Ostracoda</taxon>
        <taxon>Podocopa</taxon>
        <taxon>Podocopida</taxon>
        <taxon>Cytherocopina</taxon>
        <taxon>Cytheroidea</taxon>
        <taxon>Cytherideidae</taxon>
        <taxon>Cyprideis</taxon>
    </lineage>
</organism>
<evidence type="ECO:0000256" key="3">
    <source>
        <dbReference type="ARBA" id="ARBA00022676"/>
    </source>
</evidence>
<dbReference type="PANTHER" id="PTHR11214:SF379">
    <property type="entry name" value="HEXOSYLTRANSFERASE-RELATED"/>
    <property type="match status" value="1"/>
</dbReference>
<gene>
    <name evidence="11" type="ORF">CTOB1V02_LOCUS12530</name>
</gene>
<evidence type="ECO:0000256" key="1">
    <source>
        <dbReference type="ARBA" id="ARBA00004323"/>
    </source>
</evidence>
<dbReference type="AlphaFoldDB" id="A0A7R8WPG3"/>
<dbReference type="Gene3D" id="3.90.550.50">
    <property type="match status" value="1"/>
</dbReference>
<feature type="non-terminal residue" evidence="11">
    <location>
        <position position="1"/>
    </location>
</feature>
<dbReference type="GO" id="GO:0000139">
    <property type="term" value="C:Golgi membrane"/>
    <property type="evidence" value="ECO:0007669"/>
    <property type="project" value="UniProtKB-SubCell"/>
</dbReference>
<evidence type="ECO:0000256" key="7">
    <source>
        <dbReference type="ARBA" id="ARBA00022989"/>
    </source>
</evidence>
<keyword evidence="5 10" id="KW-0812">Transmembrane</keyword>
<dbReference type="EMBL" id="OB669569">
    <property type="protein sequence ID" value="CAD7234714.1"/>
    <property type="molecule type" value="Genomic_DNA"/>
</dbReference>
<evidence type="ECO:0000256" key="5">
    <source>
        <dbReference type="ARBA" id="ARBA00022692"/>
    </source>
</evidence>
<evidence type="ECO:0000256" key="10">
    <source>
        <dbReference type="RuleBase" id="RU363063"/>
    </source>
</evidence>
<name>A0A7R8WPG3_9CRUS</name>
<reference evidence="11" key="1">
    <citation type="submission" date="2020-11" db="EMBL/GenBank/DDBJ databases">
        <authorList>
            <person name="Tran Van P."/>
        </authorList>
    </citation>
    <scope>NUCLEOTIDE SEQUENCE</scope>
</reference>
<dbReference type="OrthoDB" id="6374241at2759"/>
<sequence length="229" mass="25865">MWFRSAAEKMDIQLMVSQVLRYFQVCFISAVFFAILLLFYNSSISEIRPFPSLPSQDWVPSRRHLQQIPPVNQSAPTTSSTSTQTSANKKAAKTLADLFEPGFQIPGDDICGEDQGKGVLVLILVTSAPGSSEKRRAIRETWGHYSLRRDVTIAFVVGNTTESSYQAVINEESKTFGDIIQERNVDSYQNLTLKTQSLLDWTMAYCPNAQFLLKTDDDMYINIKNLLNF</sequence>
<dbReference type="PANTHER" id="PTHR11214">
    <property type="entry name" value="BETA-1,3-N-ACETYLGLUCOSAMINYLTRANSFERASE"/>
    <property type="match status" value="1"/>
</dbReference>
<keyword evidence="8 10" id="KW-0333">Golgi apparatus</keyword>
<protein>
    <recommendedName>
        <fullName evidence="10">Hexosyltransferase</fullName>
        <ecNumber evidence="10">2.4.1.-</ecNumber>
    </recommendedName>
</protein>
<evidence type="ECO:0000256" key="9">
    <source>
        <dbReference type="ARBA" id="ARBA00023136"/>
    </source>
</evidence>
<evidence type="ECO:0000256" key="6">
    <source>
        <dbReference type="ARBA" id="ARBA00022968"/>
    </source>
</evidence>